<evidence type="ECO:0000259" key="9">
    <source>
        <dbReference type="Pfam" id="PF09142"/>
    </source>
</evidence>
<evidence type="ECO:0000313" key="12">
    <source>
        <dbReference type="Proteomes" id="UP000619788"/>
    </source>
</evidence>
<evidence type="ECO:0000256" key="4">
    <source>
        <dbReference type="ARBA" id="ARBA00023235"/>
    </source>
</evidence>
<dbReference type="SUPFAM" id="SSF88697">
    <property type="entry name" value="PUA domain-like"/>
    <property type="match status" value="1"/>
</dbReference>
<keyword evidence="4 5" id="KW-0413">Isomerase</keyword>
<dbReference type="InterPro" id="IPR036974">
    <property type="entry name" value="PUA_sf"/>
</dbReference>
<dbReference type="Pfam" id="PF01368">
    <property type="entry name" value="DHH"/>
    <property type="match status" value="1"/>
</dbReference>
<dbReference type="PANTHER" id="PTHR13767">
    <property type="entry name" value="TRNA-PSEUDOURIDINE SYNTHASE"/>
    <property type="match status" value="1"/>
</dbReference>
<dbReference type="Pfam" id="PF02272">
    <property type="entry name" value="DHHA1"/>
    <property type="match status" value="1"/>
</dbReference>
<proteinExistence type="inferred from homology"/>
<dbReference type="InterPro" id="IPR002501">
    <property type="entry name" value="PsdUridine_synth_N"/>
</dbReference>
<dbReference type="Gene3D" id="3.30.2350.10">
    <property type="entry name" value="Pseudouridine synthase"/>
    <property type="match status" value="1"/>
</dbReference>
<feature type="domain" description="Pseudouridine synthase II N-terminal" evidence="7">
    <location>
        <begin position="372"/>
        <end position="523"/>
    </location>
</feature>
<comment type="similarity">
    <text evidence="2 5">Belongs to the pseudouridine synthase TruB family. Type 1 subfamily.</text>
</comment>
<dbReference type="HAMAP" id="MF_01080">
    <property type="entry name" value="TruB_bact"/>
    <property type="match status" value="1"/>
</dbReference>
<dbReference type="AlphaFoldDB" id="A0A8J3SH01"/>
<dbReference type="GO" id="GO:0160148">
    <property type="term" value="F:tRNA pseudouridine(55) synthase activity"/>
    <property type="evidence" value="ECO:0007669"/>
    <property type="project" value="UniProtKB-EC"/>
</dbReference>
<evidence type="ECO:0000256" key="1">
    <source>
        <dbReference type="ARBA" id="ARBA00000385"/>
    </source>
</evidence>
<protein>
    <recommendedName>
        <fullName evidence="5">tRNA pseudouridine synthase B</fullName>
        <ecNumber evidence="5">5.4.99.25</ecNumber>
    </recommendedName>
    <alternativeName>
        <fullName evidence="5">tRNA pseudouridine(55) synthase</fullName>
        <shortName evidence="5">Psi55 synthase</shortName>
    </alternativeName>
    <alternativeName>
        <fullName evidence="5">tRNA pseudouridylate synthase</fullName>
    </alternativeName>
    <alternativeName>
        <fullName evidence="5">tRNA-uridine isomerase</fullName>
    </alternativeName>
</protein>
<dbReference type="EC" id="5.4.99.25" evidence="5"/>
<evidence type="ECO:0000259" key="7">
    <source>
        <dbReference type="Pfam" id="PF01509"/>
    </source>
</evidence>
<comment type="catalytic activity">
    <reaction evidence="1 5">
        <text>uridine(55) in tRNA = pseudouridine(55) in tRNA</text>
        <dbReference type="Rhea" id="RHEA:42532"/>
        <dbReference type="Rhea" id="RHEA-COMP:10101"/>
        <dbReference type="Rhea" id="RHEA-COMP:10102"/>
        <dbReference type="ChEBI" id="CHEBI:65314"/>
        <dbReference type="ChEBI" id="CHEBI:65315"/>
        <dbReference type="EC" id="5.4.99.25"/>
    </reaction>
</comment>
<evidence type="ECO:0000256" key="3">
    <source>
        <dbReference type="ARBA" id="ARBA00022694"/>
    </source>
</evidence>
<comment type="caution">
    <text evidence="11">The sequence shown here is derived from an EMBL/GenBank/DDBJ whole genome shotgun (WGS) entry which is preliminary data.</text>
</comment>
<dbReference type="Gene3D" id="3.90.1640.10">
    <property type="entry name" value="inorganic pyrophosphatase (n-terminal core)"/>
    <property type="match status" value="1"/>
</dbReference>
<dbReference type="NCBIfam" id="TIGR00431">
    <property type="entry name" value="TruB"/>
    <property type="match status" value="1"/>
</dbReference>
<dbReference type="Pfam" id="PF16198">
    <property type="entry name" value="TruB_C_2"/>
    <property type="match status" value="1"/>
</dbReference>
<dbReference type="InterPro" id="IPR014780">
    <property type="entry name" value="tRNA_psdUridine_synth_TruB"/>
</dbReference>
<dbReference type="Gene3D" id="3.10.310.30">
    <property type="match status" value="1"/>
</dbReference>
<dbReference type="GO" id="GO:0003723">
    <property type="term" value="F:RNA binding"/>
    <property type="evidence" value="ECO:0007669"/>
    <property type="project" value="InterPro"/>
</dbReference>
<feature type="active site" description="Nucleophile" evidence="5">
    <location>
        <position position="386"/>
    </location>
</feature>
<dbReference type="InterPro" id="IPR003156">
    <property type="entry name" value="DHHA1_dom"/>
</dbReference>
<dbReference type="CDD" id="cd02573">
    <property type="entry name" value="PseudoU_synth_EcTruB"/>
    <property type="match status" value="1"/>
</dbReference>
<dbReference type="GO" id="GO:1990481">
    <property type="term" value="P:mRNA pseudouridine synthesis"/>
    <property type="evidence" value="ECO:0007669"/>
    <property type="project" value="TreeGrafter"/>
</dbReference>
<dbReference type="PANTHER" id="PTHR13767:SF2">
    <property type="entry name" value="PSEUDOURIDYLATE SYNTHASE TRUB1"/>
    <property type="match status" value="1"/>
</dbReference>
<dbReference type="GO" id="GO:0031119">
    <property type="term" value="P:tRNA pseudouridine synthesis"/>
    <property type="evidence" value="ECO:0007669"/>
    <property type="project" value="UniProtKB-UniRule"/>
</dbReference>
<reference evidence="11 12" key="1">
    <citation type="submission" date="2021-01" db="EMBL/GenBank/DDBJ databases">
        <title>Whole genome shotgun sequence of Planobispora siamensis NBRC 107568.</title>
        <authorList>
            <person name="Komaki H."/>
            <person name="Tamura T."/>
        </authorList>
    </citation>
    <scope>NUCLEOTIDE SEQUENCE [LARGE SCALE GENOMIC DNA]</scope>
    <source>
        <strain evidence="11 12">NBRC 107568</strain>
    </source>
</reference>
<feature type="domain" description="tRNA pseudouridylate synthase B C-terminal" evidence="10">
    <location>
        <begin position="524"/>
        <end position="566"/>
    </location>
</feature>
<organism evidence="11 12">
    <name type="scientific">Planobispora siamensis</name>
    <dbReference type="NCBI Taxonomy" id="936338"/>
    <lineage>
        <taxon>Bacteria</taxon>
        <taxon>Bacillati</taxon>
        <taxon>Actinomycetota</taxon>
        <taxon>Actinomycetes</taxon>
        <taxon>Streptosporangiales</taxon>
        <taxon>Streptosporangiaceae</taxon>
        <taxon>Planobispora</taxon>
    </lineage>
</organism>
<evidence type="ECO:0000259" key="8">
    <source>
        <dbReference type="Pfam" id="PF02272"/>
    </source>
</evidence>
<dbReference type="InterPro" id="IPR001667">
    <property type="entry name" value="DDH_dom"/>
</dbReference>
<dbReference type="Pfam" id="PF09142">
    <property type="entry name" value="TruB_C"/>
    <property type="match status" value="1"/>
</dbReference>
<dbReference type="InterPro" id="IPR015225">
    <property type="entry name" value="tRNA_psdUridine_synth_fam2_C"/>
</dbReference>
<evidence type="ECO:0000256" key="2">
    <source>
        <dbReference type="ARBA" id="ARBA00005642"/>
    </source>
</evidence>
<keyword evidence="12" id="KW-1185">Reference proteome</keyword>
<dbReference type="Proteomes" id="UP000619788">
    <property type="component" value="Unassembled WGS sequence"/>
</dbReference>
<keyword evidence="3 5" id="KW-0819">tRNA processing</keyword>
<evidence type="ECO:0000256" key="5">
    <source>
        <dbReference type="HAMAP-Rule" id="MF_01080"/>
    </source>
</evidence>
<dbReference type="InterPro" id="IPR038763">
    <property type="entry name" value="DHH_sf"/>
</dbReference>
<dbReference type="EMBL" id="BOOJ01000023">
    <property type="protein sequence ID" value="GIH91884.1"/>
    <property type="molecule type" value="Genomic_DNA"/>
</dbReference>
<evidence type="ECO:0000259" key="10">
    <source>
        <dbReference type="Pfam" id="PF16198"/>
    </source>
</evidence>
<dbReference type="FunFam" id="3.30.2350.10:FF:000011">
    <property type="entry name" value="tRNA pseudouridine synthase B"/>
    <property type="match status" value="1"/>
</dbReference>
<dbReference type="InterPro" id="IPR032819">
    <property type="entry name" value="TruB_C"/>
</dbReference>
<dbReference type="SUPFAM" id="SSF55120">
    <property type="entry name" value="Pseudouridine synthase"/>
    <property type="match status" value="1"/>
</dbReference>
<dbReference type="InterPro" id="IPR020103">
    <property type="entry name" value="PsdUridine_synth_cat_dom_sf"/>
</dbReference>
<feature type="domain" description="DDH" evidence="6">
    <location>
        <begin position="29"/>
        <end position="171"/>
    </location>
</feature>
<name>A0A8J3SH01_9ACTN</name>
<gene>
    <name evidence="5" type="primary">truB</name>
    <name evidence="11" type="ORF">Psi01_25140</name>
</gene>
<feature type="domain" description="tRNA pseudouridine synthase II TruB subfamily 2 C-terminal" evidence="9">
    <location>
        <begin position="579"/>
        <end position="634"/>
    </location>
</feature>
<dbReference type="Pfam" id="PF01509">
    <property type="entry name" value="TruB_N"/>
    <property type="match status" value="1"/>
</dbReference>
<dbReference type="SUPFAM" id="SSF64182">
    <property type="entry name" value="DHH phosphoesterases"/>
    <property type="match status" value="1"/>
</dbReference>
<feature type="domain" description="DHHA1" evidence="8">
    <location>
        <begin position="252"/>
        <end position="330"/>
    </location>
</feature>
<sequence length="636" mass="66871">MTPHLRDDGPVPGRDWDRAVELISSADEIALACHVSPDGDALGSMLAAGMALRAAGRRVTASFGDRRFEVPRLLGFLPGQDLLVEPADYPAAPDLMITFDVAMADRLGVLAENAGKARELIVVDHHPSNPGFGTVNLVDPAAPSTTTLVEELLRRLGLPVDEAVATCLYTGLVTDTGSFRHSSTTPAAHLMAARLVGAGLDPEEISRRLWDRSPFGYLKALSAVLARVTLEAEVGAGLVWTFVTRDDRAAHGLPYDAVEGIIDVVRRVDEAEVAVILKEDDDGAWQVSTRSKGGVDVARLCAALGGGGHARAAGFTSHLPVEETMARLRALLQKDSPMSTARAKRTPPPSGLIIVDKPAEWTSHDVVGKLRGIAGTRRVGHAGTLDPMATGVLVVGVEKATRLLGHLALTEKGYDGTIRLGQSTNTDDAEGEIVATASAAAVTEEGVRKGVEALTGRIMQIPPQVSAIKVNGERAYKRARAGEEVELQARPVTVSGFEVVAVRREGDLVDVDVSVTCSSGTYIRALARDLGAALGTGGHLTALRRTRVGPYDLSMARTIEDLGRECVILPMAEAVAAAFPRRDVTEQEAATVAHGGRLPAAGLGEGPIGVFGPDGTLIALVEEQGKIAKSLAVFVG</sequence>
<dbReference type="Gene3D" id="2.30.130.10">
    <property type="entry name" value="PUA domain"/>
    <property type="match status" value="1"/>
</dbReference>
<evidence type="ECO:0000259" key="6">
    <source>
        <dbReference type="Pfam" id="PF01368"/>
    </source>
</evidence>
<comment type="function">
    <text evidence="5">Responsible for synthesis of pseudouridine from uracil-55 in the psi GC loop of transfer RNAs.</text>
</comment>
<evidence type="ECO:0000313" key="11">
    <source>
        <dbReference type="EMBL" id="GIH91884.1"/>
    </source>
</evidence>
<dbReference type="InterPro" id="IPR015947">
    <property type="entry name" value="PUA-like_sf"/>
</dbReference>
<accession>A0A8J3SH01</accession>